<evidence type="ECO:0000313" key="3">
    <source>
        <dbReference type="EMBL" id="CAE4665127.1"/>
    </source>
</evidence>
<gene>
    <name evidence="3" type="ORF">DBRI00130_LOCUS42603</name>
</gene>
<feature type="compositionally biased region" description="Basic and acidic residues" evidence="2">
    <location>
        <begin position="154"/>
        <end position="185"/>
    </location>
</feature>
<feature type="coiled-coil region" evidence="1">
    <location>
        <begin position="46"/>
        <end position="73"/>
    </location>
</feature>
<organism evidence="3">
    <name type="scientific">Ditylum brightwellii</name>
    <dbReference type="NCBI Taxonomy" id="49249"/>
    <lineage>
        <taxon>Eukaryota</taxon>
        <taxon>Sar</taxon>
        <taxon>Stramenopiles</taxon>
        <taxon>Ochrophyta</taxon>
        <taxon>Bacillariophyta</taxon>
        <taxon>Mediophyceae</taxon>
        <taxon>Lithodesmiophycidae</taxon>
        <taxon>Lithodesmiales</taxon>
        <taxon>Lithodesmiaceae</taxon>
        <taxon>Ditylum</taxon>
    </lineage>
</organism>
<name>A0A7S4W1C6_9STRA</name>
<feature type="compositionally biased region" description="Polar residues" evidence="2">
    <location>
        <begin position="190"/>
        <end position="200"/>
    </location>
</feature>
<reference evidence="3" key="1">
    <citation type="submission" date="2021-01" db="EMBL/GenBank/DDBJ databases">
        <authorList>
            <person name="Corre E."/>
            <person name="Pelletier E."/>
            <person name="Niang G."/>
            <person name="Scheremetjew M."/>
            <person name="Finn R."/>
            <person name="Kale V."/>
            <person name="Holt S."/>
            <person name="Cochrane G."/>
            <person name="Meng A."/>
            <person name="Brown T."/>
            <person name="Cohen L."/>
        </authorList>
    </citation>
    <scope>NUCLEOTIDE SEQUENCE</scope>
    <source>
        <strain evidence="3">GSO104</strain>
    </source>
</reference>
<sequence>MLIDREINNRKRAFGVELYDHVQTFSTRPEFYSSDDLLTATLRPPLLQAQREIAALEIKRGKVREEMAQAEITRRAAFPVPATNWYEKMANAAKSAQLAGNETRLKAEQSMVEIQMRDYKENFGLDIFNVLTELEDTRGWLPTDREVRSLYDNARRDVEKAEEKRKKKEQDIVDLGGDRVRDPNKEYSVPDTSVGGNVSASSADSSGMFVMSNPSVGAPPGKGGGFGSSVASVPAQGMTSGSGYGTASGVDVGGGSGYGSSATSAPVFGGGYRPSETNAAPVATAVAAPVDPGFSFAPPNPDPFACFSESTEGSLMGSTIGVEAAPPAQAASSTYSSTTNYANSGLFAGMGGPSSTEQTGATTSIGNSISGALVKASLNNPKAAAGALSAANSISSSLKF</sequence>
<dbReference type="EMBL" id="HBNS01059251">
    <property type="protein sequence ID" value="CAE4665127.1"/>
    <property type="molecule type" value="Transcribed_RNA"/>
</dbReference>
<dbReference type="AlphaFoldDB" id="A0A7S4W1C6"/>
<keyword evidence="1" id="KW-0175">Coiled coil</keyword>
<evidence type="ECO:0000256" key="1">
    <source>
        <dbReference type="SAM" id="Coils"/>
    </source>
</evidence>
<feature type="region of interest" description="Disordered" evidence="2">
    <location>
        <begin position="154"/>
        <end position="200"/>
    </location>
</feature>
<evidence type="ECO:0000256" key="2">
    <source>
        <dbReference type="SAM" id="MobiDB-lite"/>
    </source>
</evidence>
<proteinExistence type="predicted"/>
<accession>A0A7S4W1C6</accession>
<protein>
    <submittedName>
        <fullName evidence="3">Uncharacterized protein</fullName>
    </submittedName>
</protein>